<gene>
    <name evidence="4" type="ORF">ACFFGH_22495</name>
</gene>
<evidence type="ECO:0000256" key="1">
    <source>
        <dbReference type="ARBA" id="ARBA00004418"/>
    </source>
</evidence>
<dbReference type="SUPFAM" id="SSF53850">
    <property type="entry name" value="Periplasmic binding protein-like II"/>
    <property type="match status" value="1"/>
</dbReference>
<comment type="caution">
    <text evidence="4">The sequence shown here is derived from an EMBL/GenBank/DDBJ whole genome shotgun (WGS) entry which is preliminary data.</text>
</comment>
<evidence type="ECO:0000256" key="3">
    <source>
        <dbReference type="SAM" id="SignalP"/>
    </source>
</evidence>
<organism evidence="4 5">
    <name type="scientific">Lysobacter korlensis</name>
    <dbReference type="NCBI Taxonomy" id="553636"/>
    <lineage>
        <taxon>Bacteria</taxon>
        <taxon>Pseudomonadati</taxon>
        <taxon>Pseudomonadota</taxon>
        <taxon>Gammaproteobacteria</taxon>
        <taxon>Lysobacterales</taxon>
        <taxon>Lysobacteraceae</taxon>
        <taxon>Lysobacter</taxon>
    </lineage>
</organism>
<dbReference type="PROSITE" id="PS51257">
    <property type="entry name" value="PROKAR_LIPOPROTEIN"/>
    <property type="match status" value="1"/>
</dbReference>
<keyword evidence="5" id="KW-1185">Reference proteome</keyword>
<dbReference type="InterPro" id="IPR006059">
    <property type="entry name" value="SBP"/>
</dbReference>
<feature type="signal peptide" evidence="3">
    <location>
        <begin position="1"/>
        <end position="20"/>
    </location>
</feature>
<feature type="chain" id="PRO_5046476758" evidence="3">
    <location>
        <begin position="21"/>
        <end position="460"/>
    </location>
</feature>
<name>A0ABV6RUG4_9GAMM</name>
<dbReference type="PANTHER" id="PTHR43649:SF14">
    <property type="entry name" value="BLR3389 PROTEIN"/>
    <property type="match status" value="1"/>
</dbReference>
<sequence length="460" mass="48859">MSSKRLITVATAATAALALAGCAGGQAGAGGGGNGGGGANGGGDSAACANTVVHPDAEQVTVWAWYPAFEGVVDVFNEANDDVQVCWVNAGVGKDVYPKFSTALEAGSGAPDVIQLENEVIPSFTIRNGLVDLVEYGIGDKEDQYAPGAWKDVSSGDAVYAVPVDLGPVGMLYRADILEEFDIEVPTTWDELADAAKELKDAGSESFLANYPTNGRAFSQALFAQAGNQPFDFSTENVEEIGINVNDAATKQVLEYWFELIDAGVVSADDRSTPDFNTAVVNGRHATYLAAAWGPGYLMGLEEEADPDARWAAAPLPQWDADNPVYVNWGGSSFGVTSQAGNPELSARVASELFGTDEAWKVGIEEGALFPTYLPVLESDYFVELEYPFFGGQKIQKDVFIEAANAYEGFTFSPFQTFAYDQLTEAQASILNGNATIDEALASYQQKLEEYATAQGFTLK</sequence>
<evidence type="ECO:0000313" key="4">
    <source>
        <dbReference type="EMBL" id="MFC0680609.1"/>
    </source>
</evidence>
<dbReference type="EMBL" id="JBHLTG010000006">
    <property type="protein sequence ID" value="MFC0680609.1"/>
    <property type="molecule type" value="Genomic_DNA"/>
</dbReference>
<keyword evidence="3" id="KW-0732">Signal</keyword>
<dbReference type="InterPro" id="IPR050490">
    <property type="entry name" value="Bact_solute-bd_prot1"/>
</dbReference>
<dbReference type="PANTHER" id="PTHR43649">
    <property type="entry name" value="ARABINOSE-BINDING PROTEIN-RELATED"/>
    <property type="match status" value="1"/>
</dbReference>
<accession>A0ABV6RUG4</accession>
<comment type="similarity">
    <text evidence="2">Belongs to the bacterial solute-binding protein 1 family.</text>
</comment>
<proteinExistence type="inferred from homology"/>
<evidence type="ECO:0000256" key="2">
    <source>
        <dbReference type="ARBA" id="ARBA00008520"/>
    </source>
</evidence>
<protein>
    <submittedName>
        <fullName evidence="4">ABC transporter substrate-binding protein</fullName>
    </submittedName>
</protein>
<reference evidence="4 5" key="1">
    <citation type="submission" date="2024-09" db="EMBL/GenBank/DDBJ databases">
        <authorList>
            <person name="Sun Q."/>
            <person name="Mori K."/>
        </authorList>
    </citation>
    <scope>NUCLEOTIDE SEQUENCE [LARGE SCALE GENOMIC DNA]</scope>
    <source>
        <strain evidence="4 5">KCTC 23076</strain>
    </source>
</reference>
<evidence type="ECO:0000313" key="5">
    <source>
        <dbReference type="Proteomes" id="UP001589896"/>
    </source>
</evidence>
<dbReference type="Proteomes" id="UP001589896">
    <property type="component" value="Unassembled WGS sequence"/>
</dbReference>
<dbReference type="RefSeq" id="WP_386672508.1">
    <property type="nucleotide sequence ID" value="NZ_JBHLTG010000006.1"/>
</dbReference>
<comment type="subcellular location">
    <subcellularLocation>
        <location evidence="1">Periplasm</location>
    </subcellularLocation>
</comment>
<dbReference type="Gene3D" id="3.40.190.10">
    <property type="entry name" value="Periplasmic binding protein-like II"/>
    <property type="match status" value="3"/>
</dbReference>
<dbReference type="Pfam" id="PF01547">
    <property type="entry name" value="SBP_bac_1"/>
    <property type="match status" value="1"/>
</dbReference>